<comment type="caution">
    <text evidence="2">The sequence shown here is derived from an EMBL/GenBank/DDBJ whole genome shotgun (WGS) entry which is preliminary data.</text>
</comment>
<organism evidence="2 3">
    <name type="scientific">Steroidobacter flavus</name>
    <dbReference type="NCBI Taxonomy" id="1842136"/>
    <lineage>
        <taxon>Bacteria</taxon>
        <taxon>Pseudomonadati</taxon>
        <taxon>Pseudomonadota</taxon>
        <taxon>Gammaproteobacteria</taxon>
        <taxon>Steroidobacterales</taxon>
        <taxon>Steroidobacteraceae</taxon>
        <taxon>Steroidobacter</taxon>
    </lineage>
</organism>
<protein>
    <submittedName>
        <fullName evidence="2">Nitrous oxide reductase accessory protein NosL</fullName>
    </submittedName>
</protein>
<sequence>MIRHFARRLALVLVCANVLAACSDTARTSTGPLMTTSDSYCSLDGMSLADYPGPKAQIHYAQGEPELFCDTVEMFSTYLQTVQQKSIVAVYVNDMAHNDWDHPDGQWIDARTAFYVAGSKRRGSMGPTLASFSQQADAAAFASKEGGEVLAFDQVTPDRVTLDGGVLKDRAM</sequence>
<dbReference type="Gene3D" id="3.30.70.2060">
    <property type="match status" value="1"/>
</dbReference>
<feature type="signal peptide" evidence="1">
    <location>
        <begin position="1"/>
        <end position="20"/>
    </location>
</feature>
<evidence type="ECO:0000313" key="2">
    <source>
        <dbReference type="EMBL" id="MFC4311887.1"/>
    </source>
</evidence>
<keyword evidence="1" id="KW-0732">Signal</keyword>
<dbReference type="PANTHER" id="PTHR41247:SF1">
    <property type="entry name" value="HTH-TYPE TRANSCRIPTIONAL REPRESSOR YCNK"/>
    <property type="match status" value="1"/>
</dbReference>
<dbReference type="SUPFAM" id="SSF160387">
    <property type="entry name" value="NosL/MerB-like"/>
    <property type="match status" value="1"/>
</dbReference>
<keyword evidence="3" id="KW-1185">Reference proteome</keyword>
<accession>A0ABV8SWQ4</accession>
<reference evidence="3" key="1">
    <citation type="journal article" date="2019" name="Int. J. Syst. Evol. Microbiol.">
        <title>The Global Catalogue of Microorganisms (GCM) 10K type strain sequencing project: providing services to taxonomists for standard genome sequencing and annotation.</title>
        <authorList>
            <consortium name="The Broad Institute Genomics Platform"/>
            <consortium name="The Broad Institute Genome Sequencing Center for Infectious Disease"/>
            <person name="Wu L."/>
            <person name="Ma J."/>
        </authorList>
    </citation>
    <scope>NUCLEOTIDE SEQUENCE [LARGE SCALE GENOMIC DNA]</scope>
    <source>
        <strain evidence="3">CGMCC 1.10759</strain>
    </source>
</reference>
<dbReference type="PROSITE" id="PS51257">
    <property type="entry name" value="PROKAR_LIPOPROTEIN"/>
    <property type="match status" value="1"/>
</dbReference>
<dbReference type="InterPro" id="IPR008719">
    <property type="entry name" value="N2O_reductase_NosL"/>
</dbReference>
<name>A0ABV8SWQ4_9GAMM</name>
<dbReference type="PANTHER" id="PTHR41247">
    <property type="entry name" value="HTH-TYPE TRANSCRIPTIONAL REPRESSOR YCNK"/>
    <property type="match status" value="1"/>
</dbReference>
<feature type="chain" id="PRO_5046949620" evidence="1">
    <location>
        <begin position="21"/>
        <end position="172"/>
    </location>
</feature>
<proteinExistence type="predicted"/>
<dbReference type="Proteomes" id="UP001595904">
    <property type="component" value="Unassembled WGS sequence"/>
</dbReference>
<evidence type="ECO:0000313" key="3">
    <source>
        <dbReference type="Proteomes" id="UP001595904"/>
    </source>
</evidence>
<dbReference type="Gene3D" id="3.30.70.2050">
    <property type="match status" value="1"/>
</dbReference>
<dbReference type="Pfam" id="PF05573">
    <property type="entry name" value="NosL"/>
    <property type="match status" value="1"/>
</dbReference>
<dbReference type="RefSeq" id="WP_380600815.1">
    <property type="nucleotide sequence ID" value="NZ_JBHSDU010000010.1"/>
</dbReference>
<dbReference type="EMBL" id="JBHSDU010000010">
    <property type="protein sequence ID" value="MFC4311887.1"/>
    <property type="molecule type" value="Genomic_DNA"/>
</dbReference>
<evidence type="ECO:0000256" key="1">
    <source>
        <dbReference type="SAM" id="SignalP"/>
    </source>
</evidence>
<gene>
    <name evidence="2" type="ORF">ACFPN2_22590</name>
</gene>